<dbReference type="STRING" id="631454.N177_3979"/>
<dbReference type="InterPro" id="IPR046867">
    <property type="entry name" value="AldOxase/xan_DH_MoCoBD2"/>
</dbReference>
<sequence>MSEYKMDQPVGASPLDRGVQGIIGEPLNRVEGRRKVAGDVPYAADHKVEGKLAVGVAICSTIGFGRVKGFDTSKAEAMPGVLAAIVDDPRIPRETAGFSDEKLVTGNDRVDSYGQSLGVVVAETFEQARAAANAVKVEYDPGEGRFDAGAGRGGARPLGDEGMVPDTTVGDIDAAMASAPHTLDRTYETPSHAHAAMEPHAAIAVWEGDSLTVYTSIQITSGAKKKLVNTLGLGSDKARIVSPYIGGGFGGKGGLGTECVLAAIAAKRIGRPVKLVITRQQLFHLVYRRSDTVQRMRLACDADGRLTAFGQDSIVSQNDGRPFYEPVPLGSLALYAGANRSFTTKAYTLNIPHCGSVRAPGEAVGILGVECAMDEMAEQLGMDPVEFRKLNEPEKDLTRNRPFSERQLVQCMEEGARRFGWERRNAKPLQEREGEWWIGRGMAAAIRVNMLTNAQARLRIEPGGKVVVETDMTDIGTGSYTILSQIAGEILGMPIESVEVRLGDSLFPAAFGSGGSMGAASSGSAVALAAEDAVAELAARMGTSVKDLTLKDGHAIAGNRRVPVGDLVAQKTIETTGTIKPGAMAKQYDQAAYGAHFVEVAVSGVTGETRIRKVTSVFAAGRILNAKTARSQAIGGIIWGIGEALTEEAVTDPRYGNFANNDLAEYHVPVHADIPHLDVTFLPELDDKTNPLKIKGIGELGIAGIGAAVNNAIYNATGVRVYEFPITLDKVLAGLPAEAA</sequence>
<dbReference type="PATRIC" id="fig|631454.5.peg.3931"/>
<evidence type="ECO:0000313" key="3">
    <source>
        <dbReference type="Proteomes" id="UP000017819"/>
    </source>
</evidence>
<dbReference type="SUPFAM" id="SSF56003">
    <property type="entry name" value="Molybdenum cofactor-binding domain"/>
    <property type="match status" value="1"/>
</dbReference>
<dbReference type="InterPro" id="IPR000674">
    <property type="entry name" value="Ald_Oxase/Xan_DH_a/b"/>
</dbReference>
<name>V4QSU5_9HYPH</name>
<dbReference type="EMBL" id="AWXZ01000040">
    <property type="protein sequence ID" value="ESR22842.1"/>
    <property type="molecule type" value="Genomic_DNA"/>
</dbReference>
<dbReference type="Pfam" id="PF20256">
    <property type="entry name" value="MoCoBD_2"/>
    <property type="match status" value="1"/>
</dbReference>
<dbReference type="Pfam" id="PF01315">
    <property type="entry name" value="Ald_Xan_dh_C"/>
    <property type="match status" value="1"/>
</dbReference>
<reference evidence="2 3" key="1">
    <citation type="journal article" date="2014" name="Genome Announc.">
        <title>Draft Genome Sequence of Lutibaculum baratangense Strain AMV1T, Isolated from a Mud Volcano in Andamans, India.</title>
        <authorList>
            <person name="Singh A."/>
            <person name="Sreenivas A."/>
            <person name="Sathyanarayana Reddy G."/>
            <person name="Pinnaka A.K."/>
            <person name="Shivaji S."/>
        </authorList>
    </citation>
    <scope>NUCLEOTIDE SEQUENCE [LARGE SCALE GENOMIC DNA]</scope>
    <source>
        <strain evidence="2 3">AMV1</strain>
    </source>
</reference>
<dbReference type="RefSeq" id="WP_023434088.1">
    <property type="nucleotide sequence ID" value="NZ_AWXZ01000040.1"/>
</dbReference>
<evidence type="ECO:0000313" key="2">
    <source>
        <dbReference type="EMBL" id="ESR22842.1"/>
    </source>
</evidence>
<comment type="caution">
    <text evidence="2">The sequence shown here is derived from an EMBL/GenBank/DDBJ whole genome shotgun (WGS) entry which is preliminary data.</text>
</comment>
<accession>V4QSU5</accession>
<dbReference type="InterPro" id="IPR037165">
    <property type="entry name" value="AldOxase/xan_DH_Mopterin-bd_sf"/>
</dbReference>
<dbReference type="Pfam" id="PF02738">
    <property type="entry name" value="MoCoBD_1"/>
    <property type="match status" value="1"/>
</dbReference>
<dbReference type="Proteomes" id="UP000017819">
    <property type="component" value="Unassembled WGS sequence"/>
</dbReference>
<dbReference type="eggNOG" id="COG1529">
    <property type="taxonomic scope" value="Bacteria"/>
</dbReference>
<dbReference type="SUPFAM" id="SSF54665">
    <property type="entry name" value="CO dehydrogenase molybdoprotein N-domain-like"/>
    <property type="match status" value="1"/>
</dbReference>
<organism evidence="2 3">
    <name type="scientific">Lutibaculum baratangense AMV1</name>
    <dbReference type="NCBI Taxonomy" id="631454"/>
    <lineage>
        <taxon>Bacteria</taxon>
        <taxon>Pseudomonadati</taxon>
        <taxon>Pseudomonadota</taxon>
        <taxon>Alphaproteobacteria</taxon>
        <taxon>Hyphomicrobiales</taxon>
        <taxon>Tepidamorphaceae</taxon>
        <taxon>Lutibaculum</taxon>
    </lineage>
</organism>
<dbReference type="GO" id="GO:0016491">
    <property type="term" value="F:oxidoreductase activity"/>
    <property type="evidence" value="ECO:0007669"/>
    <property type="project" value="InterPro"/>
</dbReference>
<proteinExistence type="predicted"/>
<dbReference type="InterPro" id="IPR016208">
    <property type="entry name" value="Ald_Oxase/xanthine_DH-like"/>
</dbReference>
<dbReference type="GO" id="GO:0005506">
    <property type="term" value="F:iron ion binding"/>
    <property type="evidence" value="ECO:0007669"/>
    <property type="project" value="InterPro"/>
</dbReference>
<keyword evidence="3" id="KW-1185">Reference proteome</keyword>
<dbReference type="SMART" id="SM01008">
    <property type="entry name" value="Ald_Xan_dh_C"/>
    <property type="match status" value="1"/>
</dbReference>
<dbReference type="InterPro" id="IPR036856">
    <property type="entry name" value="Ald_Oxase/Xan_DH_a/b_sf"/>
</dbReference>
<gene>
    <name evidence="2" type="ORF">N177_3979</name>
</gene>
<dbReference type="PANTHER" id="PTHR11908:SF123">
    <property type="entry name" value="ALDEHYDE OXIDOREDUCTASE MOLYBDENUM-BINDING SUBUNIT PAOC"/>
    <property type="match status" value="1"/>
</dbReference>
<dbReference type="AlphaFoldDB" id="V4QSU5"/>
<evidence type="ECO:0000259" key="1">
    <source>
        <dbReference type="SMART" id="SM01008"/>
    </source>
</evidence>
<dbReference type="Gene3D" id="3.30.365.10">
    <property type="entry name" value="Aldehyde oxidase/xanthine dehydrogenase, molybdopterin binding domain"/>
    <property type="match status" value="4"/>
</dbReference>
<dbReference type="PANTHER" id="PTHR11908">
    <property type="entry name" value="XANTHINE DEHYDROGENASE"/>
    <property type="match status" value="1"/>
</dbReference>
<dbReference type="InterPro" id="IPR008274">
    <property type="entry name" value="AldOxase/xan_DH_MoCoBD1"/>
</dbReference>
<dbReference type="OrthoDB" id="8428274at2"/>
<dbReference type="Gene3D" id="3.90.1170.50">
    <property type="entry name" value="Aldehyde oxidase/xanthine dehydrogenase, a/b hammerhead"/>
    <property type="match status" value="1"/>
</dbReference>
<protein>
    <submittedName>
        <fullName evidence="2">Periplasmic aromatic aldehyde oxidoreductase, molybdenum binding subunit YagR</fullName>
    </submittedName>
</protein>
<feature type="domain" description="Aldehyde oxidase/xanthine dehydrogenase a/b hammerhead" evidence="1">
    <location>
        <begin position="37"/>
        <end position="143"/>
    </location>
</feature>